<evidence type="ECO:0000259" key="2">
    <source>
        <dbReference type="PROSITE" id="PS50983"/>
    </source>
</evidence>
<keyword evidence="1" id="KW-0732">Signal</keyword>
<feature type="chain" id="PRO_5038067456" evidence="1">
    <location>
        <begin position="21"/>
        <end position="311"/>
    </location>
</feature>
<dbReference type="InterPro" id="IPR050902">
    <property type="entry name" value="ABC_Transporter_SBP"/>
</dbReference>
<dbReference type="PROSITE" id="PS50983">
    <property type="entry name" value="FE_B12_PBP"/>
    <property type="match status" value="1"/>
</dbReference>
<dbReference type="AlphaFoldDB" id="A0A975B9U1"/>
<evidence type="ECO:0000256" key="1">
    <source>
        <dbReference type="SAM" id="SignalP"/>
    </source>
</evidence>
<accession>A0A975B9U1</accession>
<name>A0A975B9U1_9BACT</name>
<keyword evidence="4" id="KW-1185">Reference proteome</keyword>
<feature type="signal peptide" evidence="1">
    <location>
        <begin position="1"/>
        <end position="20"/>
    </location>
</feature>
<dbReference type="KEGG" id="dli:dnl_36680"/>
<dbReference type="SUPFAM" id="SSF53807">
    <property type="entry name" value="Helical backbone' metal receptor"/>
    <property type="match status" value="1"/>
</dbReference>
<dbReference type="PANTHER" id="PTHR30535">
    <property type="entry name" value="VITAMIN B12-BINDING PROTEIN"/>
    <property type="match status" value="1"/>
</dbReference>
<gene>
    <name evidence="3" type="ORF">dnl_36680</name>
</gene>
<feature type="domain" description="Fe/B12 periplasmic-binding" evidence="2">
    <location>
        <begin position="39"/>
        <end position="299"/>
    </location>
</feature>
<proteinExistence type="predicted"/>
<dbReference type="InterPro" id="IPR002491">
    <property type="entry name" value="ABC_transptr_periplasmic_BD"/>
</dbReference>
<dbReference type="Proteomes" id="UP000663720">
    <property type="component" value="Chromosome"/>
</dbReference>
<evidence type="ECO:0000313" key="3">
    <source>
        <dbReference type="EMBL" id="QTA81336.1"/>
    </source>
</evidence>
<dbReference type="Gene3D" id="3.40.50.1980">
    <property type="entry name" value="Nitrogenase molybdenum iron protein domain"/>
    <property type="match status" value="2"/>
</dbReference>
<dbReference type="GO" id="GO:0071281">
    <property type="term" value="P:cellular response to iron ion"/>
    <property type="evidence" value="ECO:0007669"/>
    <property type="project" value="TreeGrafter"/>
</dbReference>
<dbReference type="EMBL" id="CP061799">
    <property type="protein sequence ID" value="QTA81336.1"/>
    <property type="molecule type" value="Genomic_DNA"/>
</dbReference>
<dbReference type="RefSeq" id="WP_207687382.1">
    <property type="nucleotide sequence ID" value="NZ_CP061799.1"/>
</dbReference>
<reference evidence="3" key="1">
    <citation type="journal article" date="2021" name="Microb. Physiol.">
        <title>Proteogenomic Insights into the Physiology of Marine, Sulfate-Reducing, Filamentous Desulfonema limicola and Desulfonema magnum.</title>
        <authorList>
            <person name="Schnaars V."/>
            <person name="Wohlbrand L."/>
            <person name="Scheve S."/>
            <person name="Hinrichs C."/>
            <person name="Reinhardt R."/>
            <person name="Rabus R."/>
        </authorList>
    </citation>
    <scope>NUCLEOTIDE SEQUENCE</scope>
    <source>
        <strain evidence="3">5ac10</strain>
    </source>
</reference>
<organism evidence="3 4">
    <name type="scientific">Desulfonema limicola</name>
    <dbReference type="NCBI Taxonomy" id="45656"/>
    <lineage>
        <taxon>Bacteria</taxon>
        <taxon>Pseudomonadati</taxon>
        <taxon>Thermodesulfobacteriota</taxon>
        <taxon>Desulfobacteria</taxon>
        <taxon>Desulfobacterales</taxon>
        <taxon>Desulfococcaceae</taxon>
        <taxon>Desulfonema</taxon>
    </lineage>
</organism>
<evidence type="ECO:0000313" key="4">
    <source>
        <dbReference type="Proteomes" id="UP000663720"/>
    </source>
</evidence>
<protein>
    <submittedName>
        <fullName evidence="3">ABC transporter, substrate-binding protein</fullName>
    </submittedName>
</protein>
<dbReference type="Pfam" id="PF01497">
    <property type="entry name" value="Peripla_BP_2"/>
    <property type="match status" value="1"/>
</dbReference>
<dbReference type="PANTHER" id="PTHR30535:SF34">
    <property type="entry name" value="MOLYBDATE-BINDING PROTEIN MOLA"/>
    <property type="match status" value="1"/>
</dbReference>
<sequence length="311" mass="35246">MNKIIIICLYVLFLCFPVFADKIKDDSGNEINVDKPFKRIISLYGAHTENLFSLGLDKEIIGVSKNESYPPKALEKPVFSYHDDAEKFMAARPDLVLVRPMIARVYQPFIKKLEQAGIIVVSLQPVGIEDMYNYWQNLGILTGREQAAAFMIKEFGDAVEDFKKQAGQIPYEKRKKVYFEAIHQKMKTFAAHSTAMFVLLTAGGINIAEHASQMRQTNIAAFGKERILAKAGEIDVFIAQQGTMNPVSVEIIKNEPGFHVIKAVYNNQVYMVDELIVSRPTMRLLEGIQKIAEILYPEIMQDKLSKRLPPK</sequence>